<evidence type="ECO:0000256" key="6">
    <source>
        <dbReference type="ARBA" id="ARBA00023136"/>
    </source>
</evidence>
<dbReference type="SUPFAM" id="SSF56935">
    <property type="entry name" value="Porins"/>
    <property type="match status" value="1"/>
</dbReference>
<evidence type="ECO:0000256" key="3">
    <source>
        <dbReference type="ARBA" id="ARBA00022452"/>
    </source>
</evidence>
<dbReference type="SUPFAM" id="SSF49464">
    <property type="entry name" value="Carboxypeptidase regulatory domain-like"/>
    <property type="match status" value="1"/>
</dbReference>
<dbReference type="InterPro" id="IPR008969">
    <property type="entry name" value="CarboxyPept-like_regulatory"/>
</dbReference>
<sequence>MKIFLHTNSFLLFLLMVFLPQALLAQRLVGGQVLDARSELPLEGVTITASTGEQAVTNELGDFSLSVPESARRLVFSYLGYETQREAIPPAGQELRVLLQPGEANLQEVVITGYESNRPLLQTAGAVSLIDREVIARFDESSIVRAVNTVPGVRMEERAPASYRLSIRGSTLRSPYGIRNVKLYYGGIPFTEANGTTALNLMDASNIGSIEVLKGPAGSIYGAGTGGTVLLEPRRAAIGESALQVGATLGSYGFRRYTAIAGFGTEKANVLVQYAKQQYDGYRPQSAIDRDVLLITSEFYPSEKRTVGANIIYSNLYYELPGGLTLEQYEENPRQARGGMFGSVTQNASMNQEGINVGVKQEYRFTEQFRNNTVLYGLHRFRNHPFNTDYERNASQEFGGRTSFAYDTNIGSVGASFTVGGEFQRGFEASRTYDNNGGTPGNLRSDDEVVAKSGFLFAQAEFKLPADIIATAALSLNDTRYEITRLQQVGTGDYIYNRDFEAELSPRIALLKQLTDKISVHASVSAGFSPPTEEEILTSNGILNEDLEAERGTNYEVGVRGFALANKLSFDVVAFYFRLSETIVSRQDVSSVAVFRNVGSTNQKGIETSIGYTFIDEPEQALSLLKAWTSYTYSHFKFDEYQRDEDNFSGNWLTGTAPHAATAGLDLNTSLGFYMNATGTYVDEIPLNDANTVYADSYLVLGARVGYKRQLGYHIGLEVFGGVDNLTNEKYSLGNDLNAFGGRYFQPAPDRNYYGGINISYKL</sequence>
<dbReference type="PANTHER" id="PTHR30069">
    <property type="entry name" value="TONB-DEPENDENT OUTER MEMBRANE RECEPTOR"/>
    <property type="match status" value="1"/>
</dbReference>
<evidence type="ECO:0000256" key="8">
    <source>
        <dbReference type="PROSITE-ProRule" id="PRU01360"/>
    </source>
</evidence>
<dbReference type="InterPro" id="IPR039426">
    <property type="entry name" value="TonB-dep_rcpt-like"/>
</dbReference>
<dbReference type="PROSITE" id="PS52016">
    <property type="entry name" value="TONB_DEPENDENT_REC_3"/>
    <property type="match status" value="1"/>
</dbReference>
<keyword evidence="7 8" id="KW-0998">Cell outer membrane</keyword>
<proteinExistence type="inferred from homology"/>
<dbReference type="Proteomes" id="UP001597641">
    <property type="component" value="Unassembled WGS sequence"/>
</dbReference>
<organism evidence="12 13">
    <name type="scientific">Pontibacter toksunensis</name>
    <dbReference type="NCBI Taxonomy" id="1332631"/>
    <lineage>
        <taxon>Bacteria</taxon>
        <taxon>Pseudomonadati</taxon>
        <taxon>Bacteroidota</taxon>
        <taxon>Cytophagia</taxon>
        <taxon>Cytophagales</taxon>
        <taxon>Hymenobacteraceae</taxon>
        <taxon>Pontibacter</taxon>
    </lineage>
</organism>
<dbReference type="Pfam" id="PF07715">
    <property type="entry name" value="Plug"/>
    <property type="match status" value="1"/>
</dbReference>
<evidence type="ECO:0000259" key="10">
    <source>
        <dbReference type="Pfam" id="PF00593"/>
    </source>
</evidence>
<keyword evidence="5 9" id="KW-0798">TonB box</keyword>
<dbReference type="InterPro" id="IPR036942">
    <property type="entry name" value="Beta-barrel_TonB_sf"/>
</dbReference>
<keyword evidence="12" id="KW-0675">Receptor</keyword>
<keyword evidence="13" id="KW-1185">Reference proteome</keyword>
<keyword evidence="2 8" id="KW-0813">Transport</keyword>
<keyword evidence="3 8" id="KW-1134">Transmembrane beta strand</keyword>
<dbReference type="PANTHER" id="PTHR30069:SF28">
    <property type="entry name" value="TONB-DEPENDENT RECEPTOR YNCD-RELATED"/>
    <property type="match status" value="1"/>
</dbReference>
<evidence type="ECO:0000256" key="2">
    <source>
        <dbReference type="ARBA" id="ARBA00022448"/>
    </source>
</evidence>
<reference evidence="13" key="1">
    <citation type="journal article" date="2019" name="Int. J. Syst. Evol. Microbiol.">
        <title>The Global Catalogue of Microorganisms (GCM) 10K type strain sequencing project: providing services to taxonomists for standard genome sequencing and annotation.</title>
        <authorList>
            <consortium name="The Broad Institute Genomics Platform"/>
            <consortium name="The Broad Institute Genome Sequencing Center for Infectious Disease"/>
            <person name="Wu L."/>
            <person name="Ma J."/>
        </authorList>
    </citation>
    <scope>NUCLEOTIDE SEQUENCE [LARGE SCALE GENOMIC DNA]</scope>
    <source>
        <strain evidence="13">KCTC 23984</strain>
    </source>
</reference>
<comment type="caution">
    <text evidence="12">The sequence shown here is derived from an EMBL/GenBank/DDBJ whole genome shotgun (WGS) entry which is preliminary data.</text>
</comment>
<comment type="similarity">
    <text evidence="8 9">Belongs to the TonB-dependent receptor family.</text>
</comment>
<keyword evidence="4 8" id="KW-0812">Transmembrane</keyword>
<evidence type="ECO:0000313" key="12">
    <source>
        <dbReference type="EMBL" id="MFD3003737.1"/>
    </source>
</evidence>
<dbReference type="Pfam" id="PF00593">
    <property type="entry name" value="TonB_dep_Rec_b-barrel"/>
    <property type="match status" value="1"/>
</dbReference>
<dbReference type="InterPro" id="IPR000531">
    <property type="entry name" value="Beta-barrel_TonB"/>
</dbReference>
<evidence type="ECO:0000256" key="7">
    <source>
        <dbReference type="ARBA" id="ARBA00023237"/>
    </source>
</evidence>
<dbReference type="InterPro" id="IPR037066">
    <property type="entry name" value="Plug_dom_sf"/>
</dbReference>
<dbReference type="InterPro" id="IPR012910">
    <property type="entry name" value="Plug_dom"/>
</dbReference>
<keyword evidence="6 8" id="KW-0472">Membrane</keyword>
<dbReference type="EMBL" id="JBHUOX010000040">
    <property type="protein sequence ID" value="MFD3003737.1"/>
    <property type="molecule type" value="Genomic_DNA"/>
</dbReference>
<gene>
    <name evidence="12" type="ORF">ACFS7Z_25500</name>
</gene>
<evidence type="ECO:0000256" key="1">
    <source>
        <dbReference type="ARBA" id="ARBA00004571"/>
    </source>
</evidence>
<dbReference type="Pfam" id="PF13715">
    <property type="entry name" value="CarbopepD_reg_2"/>
    <property type="match status" value="1"/>
</dbReference>
<protein>
    <submittedName>
        <fullName evidence="12">TonB-dependent receptor domain-containing protein</fullName>
    </submittedName>
</protein>
<evidence type="ECO:0000256" key="5">
    <source>
        <dbReference type="ARBA" id="ARBA00023077"/>
    </source>
</evidence>
<dbReference type="Gene3D" id="2.170.130.10">
    <property type="entry name" value="TonB-dependent receptor, plug domain"/>
    <property type="match status" value="1"/>
</dbReference>
<accession>A0ABW6C2X0</accession>
<dbReference type="RefSeq" id="WP_377491707.1">
    <property type="nucleotide sequence ID" value="NZ_JBHUOX010000040.1"/>
</dbReference>
<evidence type="ECO:0000256" key="9">
    <source>
        <dbReference type="RuleBase" id="RU003357"/>
    </source>
</evidence>
<evidence type="ECO:0000256" key="4">
    <source>
        <dbReference type="ARBA" id="ARBA00022692"/>
    </source>
</evidence>
<comment type="subcellular location">
    <subcellularLocation>
        <location evidence="1 8">Cell outer membrane</location>
        <topology evidence="1 8">Multi-pass membrane protein</topology>
    </subcellularLocation>
</comment>
<feature type="domain" description="TonB-dependent receptor-like beta-barrel" evidence="10">
    <location>
        <begin position="347"/>
        <end position="726"/>
    </location>
</feature>
<dbReference type="Gene3D" id="2.60.40.1120">
    <property type="entry name" value="Carboxypeptidase-like, regulatory domain"/>
    <property type="match status" value="1"/>
</dbReference>
<name>A0ABW6C2X0_9BACT</name>
<dbReference type="Gene3D" id="2.40.170.20">
    <property type="entry name" value="TonB-dependent receptor, beta-barrel domain"/>
    <property type="match status" value="1"/>
</dbReference>
<evidence type="ECO:0000313" key="13">
    <source>
        <dbReference type="Proteomes" id="UP001597641"/>
    </source>
</evidence>
<evidence type="ECO:0000259" key="11">
    <source>
        <dbReference type="Pfam" id="PF07715"/>
    </source>
</evidence>
<feature type="domain" description="TonB-dependent receptor plug" evidence="11">
    <location>
        <begin position="121"/>
        <end position="228"/>
    </location>
</feature>